<comment type="caution">
    <text evidence="2">The sequence shown here is derived from an EMBL/GenBank/DDBJ whole genome shotgun (WGS) entry which is preliminary data.</text>
</comment>
<dbReference type="Proteomes" id="UP000279422">
    <property type="component" value="Unassembled WGS sequence"/>
</dbReference>
<dbReference type="Gene3D" id="3.40.50.1010">
    <property type="entry name" value="5'-nuclease"/>
    <property type="match status" value="1"/>
</dbReference>
<dbReference type="InterPro" id="IPR029060">
    <property type="entry name" value="PIN-like_dom_sf"/>
</dbReference>
<evidence type="ECO:0000313" key="3">
    <source>
        <dbReference type="Proteomes" id="UP000279422"/>
    </source>
</evidence>
<accession>A0A497E5A7</accession>
<dbReference type="Pfam" id="PF01850">
    <property type="entry name" value="PIN"/>
    <property type="match status" value="1"/>
</dbReference>
<feature type="domain" description="PIN" evidence="1">
    <location>
        <begin position="4"/>
        <end position="108"/>
    </location>
</feature>
<gene>
    <name evidence="2" type="ORF">DRJ00_01970</name>
</gene>
<dbReference type="EMBL" id="QMPZ01000013">
    <property type="protein sequence ID" value="RLE10246.1"/>
    <property type="molecule type" value="Genomic_DNA"/>
</dbReference>
<organism evidence="2 3">
    <name type="scientific">Aerophobetes bacterium</name>
    <dbReference type="NCBI Taxonomy" id="2030807"/>
    <lineage>
        <taxon>Bacteria</taxon>
        <taxon>Candidatus Aerophobota</taxon>
    </lineage>
</organism>
<reference evidence="2 3" key="1">
    <citation type="submission" date="2018-06" db="EMBL/GenBank/DDBJ databases">
        <title>Extensive metabolic versatility and redundancy in microbially diverse, dynamic hydrothermal sediments.</title>
        <authorList>
            <person name="Dombrowski N."/>
            <person name="Teske A."/>
            <person name="Baker B.J."/>
        </authorList>
    </citation>
    <scope>NUCLEOTIDE SEQUENCE [LARGE SCALE GENOMIC DNA]</scope>
    <source>
        <strain evidence="2">B47_G16</strain>
    </source>
</reference>
<protein>
    <recommendedName>
        <fullName evidence="1">PIN domain-containing protein</fullName>
    </recommendedName>
</protein>
<evidence type="ECO:0000313" key="2">
    <source>
        <dbReference type="EMBL" id="RLE10246.1"/>
    </source>
</evidence>
<proteinExistence type="predicted"/>
<sequence>MKSIYLDSSVPSAYYERSERGRVTRKWWDEKIKSYKVLVSVLTLRELEALKTEERRRALLLLVKGFPVLKVDSAAQELAASYIEKKVIPPNVPNDALHIALAVINKVDMLLSWDFAHMVRPEVERKINILNMMSGYSRICIISPEKLLKEERSYLA</sequence>
<name>A0A497E5A7_UNCAE</name>
<dbReference type="InterPro" id="IPR002716">
    <property type="entry name" value="PIN_dom"/>
</dbReference>
<dbReference type="SUPFAM" id="SSF88723">
    <property type="entry name" value="PIN domain-like"/>
    <property type="match status" value="1"/>
</dbReference>
<evidence type="ECO:0000259" key="1">
    <source>
        <dbReference type="Pfam" id="PF01850"/>
    </source>
</evidence>
<dbReference type="CDD" id="cd18687">
    <property type="entry name" value="PIN_VapC-like"/>
    <property type="match status" value="1"/>
</dbReference>
<dbReference type="AlphaFoldDB" id="A0A497E5A7"/>